<gene>
    <name evidence="2" type="ORF">PR048_030082</name>
</gene>
<reference evidence="2 3" key="1">
    <citation type="submission" date="2023-02" db="EMBL/GenBank/DDBJ databases">
        <title>LHISI_Scaffold_Assembly.</title>
        <authorList>
            <person name="Stuart O.P."/>
            <person name="Cleave R."/>
            <person name="Magrath M.J.L."/>
            <person name="Mikheyev A.S."/>
        </authorList>
    </citation>
    <scope>NUCLEOTIDE SEQUENCE [LARGE SCALE GENOMIC DNA]</scope>
    <source>
        <strain evidence="2">Daus_M_001</strain>
        <tissue evidence="2">Leg muscle</tissue>
    </source>
</reference>
<dbReference type="Proteomes" id="UP001159363">
    <property type="component" value="Chromosome 13"/>
</dbReference>
<feature type="region of interest" description="Disordered" evidence="1">
    <location>
        <begin position="1093"/>
        <end position="1117"/>
    </location>
</feature>
<dbReference type="EMBL" id="JARBHB010000014">
    <property type="protein sequence ID" value="KAJ8868544.1"/>
    <property type="molecule type" value="Genomic_DNA"/>
</dbReference>
<sequence length="1235" mass="135723">MICKRNSTWQNVQDMSYRNHIVENSRNRTGIPIPMVVIVAPDAEDPFVAKAVVLATGDLETVSAKDNAKADLGNSCSMWAGIILVRNWPLELNHGRTDSRPQNLLNAPLCRRTVCTKIAVCSATGILVTCSITVFAVVGNAGPGAAPVAHARRVSRAFAGSITGQGVIVIAAGEELQGVYGRGPPLPQARQPCRQCGRNMRAQQGSRAQARVGWLPPRSGANGGRLAPPPPPPNPATSFFLAPFGIPLSGNPCVVAHGLNRKPLKYCAVFLSHCLYLRDFKMLAGPLRILGCIWRVYSEMQWFKKAVFSRVQCSICSCFTSTVSAVIGDLTQVVEAARKVGTPAPHFLTLRARALWLGVERGQATGDDSQCISSLARRRELTSRTHADAVSAQRAVAPTHRRPDGDVSRVANRRSQNPEISPKFTWRRSRGHVTPRLPARNTLKPPFSRGDQLVDVAHEVNAMRRDSGGSRRRVWSSSGINRRGKRETPEKNPPPPTASSGTISTCETPVARPGIEPDSHWWEASRLTTLSSKLVFNTPTKANRVQSPAGPDFRMCESCRKMPLIGGRMQVSNKGLGFKPIQQPMGNDASSDRAQLLHWKPLPIHPDHRLQLTCSQLHRNETRMDVQSLFGKATSQEHDSTLGPPLVDDRPMMKTVKYRVVSCVVWTNRTMHLEVNTLKSDHVYRQPRQVRSELYVSTTAGTLALLVSYLQLTTFLVASMATDTPTVLYNARYWLALLSQSITNQLRETSDGRQSALNSSRGRNECLATHRACDLAAAPTKEGRAGRHFIMIPPTRWRAPAANDKGALLHRAIVCGRRMNNSSGCRKIHTGAAPFGAEFARSTASPRTICGQRAPSISRIELAAKLGWTDLCTLETISFAYWLLLSVAIFYNVLHSRIYCALHCLTLAVADFPSAARCSSSVTRNSATLSFFNFNSTPGQEACRNVYGVPPTIWKVQRTPSCAERTRSCGVGERDDGAWLLPPKIPEPSGRVGGTRGSCKRAGGGYFEMRQTADGLSTEIGCRRDRRPPASDTPNKGSPRHRARGLQVISWIAGDISPATCARSSSFFDCLKHVLVRVNCLRTNYEGRVSELGHPSTAVDTSEGIKNQQRNGKKGDTVNTRSYLAHECAHFDTPSADRSRDVMYWDTERPRSASQPSVLIWENKRVLLPAHYRLTVKRGVSKELSSNHNSRRREQVLGVHLASERIREILVALIIETPNRNSFAPSIGTQTTAPP</sequence>
<organism evidence="2 3">
    <name type="scientific">Dryococelus australis</name>
    <dbReference type="NCBI Taxonomy" id="614101"/>
    <lineage>
        <taxon>Eukaryota</taxon>
        <taxon>Metazoa</taxon>
        <taxon>Ecdysozoa</taxon>
        <taxon>Arthropoda</taxon>
        <taxon>Hexapoda</taxon>
        <taxon>Insecta</taxon>
        <taxon>Pterygota</taxon>
        <taxon>Neoptera</taxon>
        <taxon>Polyneoptera</taxon>
        <taxon>Phasmatodea</taxon>
        <taxon>Verophasmatodea</taxon>
        <taxon>Anareolatae</taxon>
        <taxon>Phasmatidae</taxon>
        <taxon>Eurycanthinae</taxon>
        <taxon>Dryococelus</taxon>
    </lineage>
</organism>
<evidence type="ECO:0000256" key="1">
    <source>
        <dbReference type="SAM" id="MobiDB-lite"/>
    </source>
</evidence>
<evidence type="ECO:0000313" key="2">
    <source>
        <dbReference type="EMBL" id="KAJ8868544.1"/>
    </source>
</evidence>
<feature type="region of interest" description="Disordered" evidence="1">
    <location>
        <begin position="383"/>
        <end position="449"/>
    </location>
</feature>
<evidence type="ECO:0000313" key="3">
    <source>
        <dbReference type="Proteomes" id="UP001159363"/>
    </source>
</evidence>
<accession>A0ABQ9GBT6</accession>
<keyword evidence="3" id="KW-1185">Reference proteome</keyword>
<proteinExistence type="predicted"/>
<protein>
    <submittedName>
        <fullName evidence="2">Uncharacterized protein</fullName>
    </submittedName>
</protein>
<feature type="compositionally biased region" description="Polar residues" evidence="1">
    <location>
        <begin position="1098"/>
        <end position="1110"/>
    </location>
</feature>
<feature type="compositionally biased region" description="Polar residues" evidence="1">
    <location>
        <begin position="498"/>
        <end position="507"/>
    </location>
</feature>
<comment type="caution">
    <text evidence="2">The sequence shown here is derived from an EMBL/GenBank/DDBJ whole genome shotgun (WGS) entry which is preliminary data.</text>
</comment>
<name>A0ABQ9GBT6_9NEOP</name>
<feature type="region of interest" description="Disordered" evidence="1">
    <location>
        <begin position="462"/>
        <end position="517"/>
    </location>
</feature>
<feature type="region of interest" description="Disordered" evidence="1">
    <location>
        <begin position="1017"/>
        <end position="1043"/>
    </location>
</feature>